<dbReference type="InterPro" id="IPR023213">
    <property type="entry name" value="CAT-like_dom_sf"/>
</dbReference>
<evidence type="ECO:0000313" key="3">
    <source>
        <dbReference type="Proteomes" id="UP000594261"/>
    </source>
</evidence>
<dbReference type="Pfam" id="PF02458">
    <property type="entry name" value="Transferase"/>
    <property type="match status" value="2"/>
</dbReference>
<proteinExistence type="predicted"/>
<dbReference type="InParanoid" id="A0A7N2M1V2"/>
<reference evidence="2" key="2">
    <citation type="submission" date="2021-01" db="UniProtKB">
        <authorList>
            <consortium name="EnsemblPlants"/>
        </authorList>
    </citation>
    <scope>IDENTIFICATION</scope>
</reference>
<dbReference type="EMBL" id="LRBV02000007">
    <property type="status" value="NOT_ANNOTATED_CDS"/>
    <property type="molecule type" value="Genomic_DNA"/>
</dbReference>
<evidence type="ECO:0000256" key="1">
    <source>
        <dbReference type="ARBA" id="ARBA00022679"/>
    </source>
</evidence>
<dbReference type="Gramene" id="QL07p003006:mrna">
    <property type="protein sequence ID" value="QL07p003006:mrna"/>
    <property type="gene ID" value="QL07p003006"/>
</dbReference>
<protein>
    <recommendedName>
        <fullName evidence="4">HXXXD-type acyl-transferase family protein</fullName>
    </recommendedName>
</protein>
<sequence length="301" mass="33603">MLLVDFSQKGLLSHKPTPSQENELKEGSVIDHLKTSLSSTLEIFYPLAGTLVKVENEEDKTSSFFLDCNSNGAQFVHAVADDISVADIIEPTYVPDIVYSFFLMNGVLNYKGIFKPLLAVQVTELVDGIFIACTMNHCVVDGTSFWHFFITWSEFSRDNNIDLLPQSGPIFQRYFFDGNLLEQGLGRATLQINKVVASQTTEEERKNVEHWVKAPKIYKRLGLTSNNKFITVSLPRFNVYGNDIGWGRPIAVRTGPSNKFDGSLIVFSGAEEGSMDFESCLLPETLQAMLEDAEFMDALAS</sequence>
<evidence type="ECO:0000313" key="2">
    <source>
        <dbReference type="EnsemblPlants" id="QL07p003006:mrna"/>
    </source>
</evidence>
<name>A0A7N2M1V2_QUELO</name>
<dbReference type="InterPro" id="IPR051283">
    <property type="entry name" value="Sec_Metabolite_Acyltrans"/>
</dbReference>
<dbReference type="EnsemblPlants" id="QL07p003006:mrna">
    <property type="protein sequence ID" value="QL07p003006:mrna"/>
    <property type="gene ID" value="QL07p003006"/>
</dbReference>
<keyword evidence="3" id="KW-1185">Reference proteome</keyword>
<dbReference type="AlphaFoldDB" id="A0A7N2M1V2"/>
<dbReference type="PANTHER" id="PTHR31896:SF39">
    <property type="entry name" value="PROTEIN ENHANCED PSEUDOMONAS SUSCEPTIBILITY 1-LIKE"/>
    <property type="match status" value="1"/>
</dbReference>
<organism evidence="2 3">
    <name type="scientific">Quercus lobata</name>
    <name type="common">Valley oak</name>
    <dbReference type="NCBI Taxonomy" id="97700"/>
    <lineage>
        <taxon>Eukaryota</taxon>
        <taxon>Viridiplantae</taxon>
        <taxon>Streptophyta</taxon>
        <taxon>Embryophyta</taxon>
        <taxon>Tracheophyta</taxon>
        <taxon>Spermatophyta</taxon>
        <taxon>Magnoliopsida</taxon>
        <taxon>eudicotyledons</taxon>
        <taxon>Gunneridae</taxon>
        <taxon>Pentapetalae</taxon>
        <taxon>rosids</taxon>
        <taxon>fabids</taxon>
        <taxon>Fagales</taxon>
        <taxon>Fagaceae</taxon>
        <taxon>Quercus</taxon>
    </lineage>
</organism>
<dbReference type="PANTHER" id="PTHR31896">
    <property type="entry name" value="FAMILY REGULATORY PROTEIN, PUTATIVE (AFU_ORTHOLOGUE AFUA_3G14730)-RELATED"/>
    <property type="match status" value="1"/>
</dbReference>
<accession>A0A7N2M1V2</accession>
<keyword evidence="1" id="KW-0808">Transferase</keyword>
<dbReference type="Proteomes" id="UP000594261">
    <property type="component" value="Chromosome 7"/>
</dbReference>
<evidence type="ECO:0008006" key="4">
    <source>
        <dbReference type="Google" id="ProtNLM"/>
    </source>
</evidence>
<dbReference type="GO" id="GO:0016740">
    <property type="term" value="F:transferase activity"/>
    <property type="evidence" value="ECO:0007669"/>
    <property type="project" value="UniProtKB-KW"/>
</dbReference>
<reference evidence="2 3" key="1">
    <citation type="journal article" date="2016" name="G3 (Bethesda)">
        <title>First Draft Assembly and Annotation of the Genome of a California Endemic Oak Quercus lobata Nee (Fagaceae).</title>
        <authorList>
            <person name="Sork V.L."/>
            <person name="Fitz-Gibbon S.T."/>
            <person name="Puiu D."/>
            <person name="Crepeau M."/>
            <person name="Gugger P.F."/>
            <person name="Sherman R."/>
            <person name="Stevens K."/>
            <person name="Langley C.H."/>
            <person name="Pellegrini M."/>
            <person name="Salzberg S.L."/>
        </authorList>
    </citation>
    <scope>NUCLEOTIDE SEQUENCE [LARGE SCALE GENOMIC DNA]</scope>
    <source>
        <strain evidence="2 3">cv. SW786</strain>
    </source>
</reference>
<dbReference type="Gene3D" id="3.30.559.10">
    <property type="entry name" value="Chloramphenicol acetyltransferase-like domain"/>
    <property type="match status" value="2"/>
</dbReference>